<evidence type="ECO:0000313" key="1">
    <source>
        <dbReference type="EMBL" id="EAY02498.1"/>
    </source>
</evidence>
<dbReference type="KEGG" id="tva:4760338"/>
<accession>A2EXW5</accession>
<dbReference type="EMBL" id="DS113534">
    <property type="protein sequence ID" value="EAY02498.1"/>
    <property type="molecule type" value="Genomic_DNA"/>
</dbReference>
<evidence type="ECO:0000313" key="2">
    <source>
        <dbReference type="Proteomes" id="UP000001542"/>
    </source>
</evidence>
<reference evidence="1" key="1">
    <citation type="submission" date="2006-10" db="EMBL/GenBank/DDBJ databases">
        <authorList>
            <person name="Amadeo P."/>
            <person name="Zhao Q."/>
            <person name="Wortman J."/>
            <person name="Fraser-Liggett C."/>
            <person name="Carlton J."/>
        </authorList>
    </citation>
    <scope>NUCLEOTIDE SEQUENCE</scope>
    <source>
        <strain evidence="1">G3</strain>
    </source>
</reference>
<sequence length="94" mass="10563">MTFDPGHFGLSEKDKLLTTNVFKRIASEYGLSTPEVREQVQIATTIFLHYIIDGCVAYHQRDDTEKPVSVKTADIVRTLENSGFITIARKCASQ</sequence>
<dbReference type="AlphaFoldDB" id="A2EXW5"/>
<name>A2EXW5_TRIV3</name>
<keyword evidence="2" id="KW-1185">Reference proteome</keyword>
<dbReference type="RefSeq" id="XP_001314737.1">
    <property type="nucleotide sequence ID" value="XM_001314703.1"/>
</dbReference>
<dbReference type="VEuPathDB" id="TrichDB:TVAG_020510"/>
<organism evidence="1 2">
    <name type="scientific">Trichomonas vaginalis (strain ATCC PRA-98 / G3)</name>
    <dbReference type="NCBI Taxonomy" id="412133"/>
    <lineage>
        <taxon>Eukaryota</taxon>
        <taxon>Metamonada</taxon>
        <taxon>Parabasalia</taxon>
        <taxon>Trichomonadida</taxon>
        <taxon>Trichomonadidae</taxon>
        <taxon>Trichomonas</taxon>
    </lineage>
</organism>
<proteinExistence type="predicted"/>
<dbReference type="SMR" id="A2EXW5"/>
<reference evidence="1" key="2">
    <citation type="journal article" date="2007" name="Science">
        <title>Draft genome sequence of the sexually transmitted pathogen Trichomonas vaginalis.</title>
        <authorList>
            <person name="Carlton J.M."/>
            <person name="Hirt R.P."/>
            <person name="Silva J.C."/>
            <person name="Delcher A.L."/>
            <person name="Schatz M."/>
            <person name="Zhao Q."/>
            <person name="Wortman J.R."/>
            <person name="Bidwell S.L."/>
            <person name="Alsmark U.C.M."/>
            <person name="Besteiro S."/>
            <person name="Sicheritz-Ponten T."/>
            <person name="Noel C.J."/>
            <person name="Dacks J.B."/>
            <person name="Foster P.G."/>
            <person name="Simillion C."/>
            <person name="Van de Peer Y."/>
            <person name="Miranda-Saavedra D."/>
            <person name="Barton G.J."/>
            <person name="Westrop G.D."/>
            <person name="Mueller S."/>
            <person name="Dessi D."/>
            <person name="Fiori P.L."/>
            <person name="Ren Q."/>
            <person name="Paulsen I."/>
            <person name="Zhang H."/>
            <person name="Bastida-Corcuera F.D."/>
            <person name="Simoes-Barbosa A."/>
            <person name="Brown M.T."/>
            <person name="Hayes R.D."/>
            <person name="Mukherjee M."/>
            <person name="Okumura C.Y."/>
            <person name="Schneider R."/>
            <person name="Smith A.J."/>
            <person name="Vanacova S."/>
            <person name="Villalvazo M."/>
            <person name="Haas B.J."/>
            <person name="Pertea M."/>
            <person name="Feldblyum T.V."/>
            <person name="Utterback T.R."/>
            <person name="Shu C.L."/>
            <person name="Osoegawa K."/>
            <person name="de Jong P.J."/>
            <person name="Hrdy I."/>
            <person name="Horvathova L."/>
            <person name="Zubacova Z."/>
            <person name="Dolezal P."/>
            <person name="Malik S.B."/>
            <person name="Logsdon J.M. Jr."/>
            <person name="Henze K."/>
            <person name="Gupta A."/>
            <person name="Wang C.C."/>
            <person name="Dunne R.L."/>
            <person name="Upcroft J.A."/>
            <person name="Upcroft P."/>
            <person name="White O."/>
            <person name="Salzberg S.L."/>
            <person name="Tang P."/>
            <person name="Chiu C.-H."/>
            <person name="Lee Y.-S."/>
            <person name="Embley T.M."/>
            <person name="Coombs G.H."/>
            <person name="Mottram J.C."/>
            <person name="Tachezy J."/>
            <person name="Fraser-Liggett C.M."/>
            <person name="Johnson P.J."/>
        </authorList>
    </citation>
    <scope>NUCLEOTIDE SEQUENCE [LARGE SCALE GENOMIC DNA]</scope>
    <source>
        <strain evidence="1">G3</strain>
    </source>
</reference>
<gene>
    <name evidence="1" type="ORF">TVAG_020510</name>
</gene>
<protein>
    <submittedName>
        <fullName evidence="1">Uncharacterized protein</fullName>
    </submittedName>
</protein>
<dbReference type="Proteomes" id="UP000001542">
    <property type="component" value="Unassembled WGS sequence"/>
</dbReference>
<dbReference type="VEuPathDB" id="TrichDB:TVAGG3_0317960"/>
<dbReference type="InParanoid" id="A2EXW5"/>